<dbReference type="Proteomes" id="UP001147700">
    <property type="component" value="Unassembled WGS sequence"/>
</dbReference>
<feature type="chain" id="PRO_5046075549" description="Calcium-binding protein" evidence="1">
    <location>
        <begin position="29"/>
        <end position="475"/>
    </location>
</feature>
<dbReference type="InterPro" id="IPR011049">
    <property type="entry name" value="Serralysin-like_metalloprot_C"/>
</dbReference>
<protein>
    <recommendedName>
        <fullName evidence="4">Calcium-binding protein</fullName>
    </recommendedName>
</protein>
<dbReference type="PRINTS" id="PR00313">
    <property type="entry name" value="CABNDNGRPT"/>
</dbReference>
<dbReference type="Gene3D" id="2.160.20.160">
    <property type="match status" value="1"/>
</dbReference>
<evidence type="ECO:0000313" key="3">
    <source>
        <dbReference type="Proteomes" id="UP001147700"/>
    </source>
</evidence>
<organism evidence="2 3">
    <name type="scientific">Solirubrobacter deserti</name>
    <dbReference type="NCBI Taxonomy" id="2282478"/>
    <lineage>
        <taxon>Bacteria</taxon>
        <taxon>Bacillati</taxon>
        <taxon>Actinomycetota</taxon>
        <taxon>Thermoleophilia</taxon>
        <taxon>Solirubrobacterales</taxon>
        <taxon>Solirubrobacteraceae</taxon>
        <taxon>Solirubrobacter</taxon>
    </lineage>
</organism>
<sequence>MSHTLRRLAGVLSLLAVSMALGPNLAHAGTAGVVDLPSGVRALLFVAAPGETNSTELYYEAGAVTVTDTLAGGVDAGDGCQPVITAGSRDARCATDGVQLAVLSLGDGNDVQSVPNLDRVQRACPLPLLIDGGDGNDVIVTCRDGDTVAQLGTGNDILYVGTSAGVEADLGPGDDRVGTFNGATFGPGTYSGGPGDDLLLGTPARETFNGGDGTDRVEFPHNRVDANLDGQPGDSPEGDHVGADVEVLAASVAGSVLTGNDGPNALLSGGAAVTLRGLGGDDTLIGSDYGETLEGGPGRDRLTGGFGDDVLDPGPGTDTVDADRQADDGFAAGNDTITARDGELDQIGCGIGADVAVLDSNDVADACESVDRATSGNGSAPPNAEPALAKATVKILRASRRSGLRVRVTTPTAVKVQLVARHKGRIVARGTVKTKPGRAVTAALRLKKTLPRRASLQLTVTAPGLAPRTVKTTLR</sequence>
<dbReference type="SUPFAM" id="SSF51120">
    <property type="entry name" value="beta-Roll"/>
    <property type="match status" value="2"/>
</dbReference>
<evidence type="ECO:0000313" key="2">
    <source>
        <dbReference type="EMBL" id="MDA0136496.1"/>
    </source>
</evidence>
<feature type="signal peptide" evidence="1">
    <location>
        <begin position="1"/>
        <end position="28"/>
    </location>
</feature>
<reference evidence="2" key="1">
    <citation type="submission" date="2022-10" db="EMBL/GenBank/DDBJ databases">
        <title>The WGS of Solirubrobacter sp. CPCC 204708.</title>
        <authorList>
            <person name="Jiang Z."/>
        </authorList>
    </citation>
    <scope>NUCLEOTIDE SEQUENCE</scope>
    <source>
        <strain evidence="2">CPCC 204708</strain>
    </source>
</reference>
<keyword evidence="1" id="KW-0732">Signal</keyword>
<gene>
    <name evidence="2" type="ORF">OJ962_03235</name>
</gene>
<comment type="caution">
    <text evidence="2">The sequence shown here is derived from an EMBL/GenBank/DDBJ whole genome shotgun (WGS) entry which is preliminary data.</text>
</comment>
<dbReference type="Pfam" id="PF00353">
    <property type="entry name" value="HemolysinCabind"/>
    <property type="match status" value="2"/>
</dbReference>
<dbReference type="EMBL" id="JAPCID010000004">
    <property type="protein sequence ID" value="MDA0136496.1"/>
    <property type="molecule type" value="Genomic_DNA"/>
</dbReference>
<accession>A0ABT4RD77</accession>
<proteinExistence type="predicted"/>
<keyword evidence="3" id="KW-1185">Reference proteome</keyword>
<evidence type="ECO:0008006" key="4">
    <source>
        <dbReference type="Google" id="ProtNLM"/>
    </source>
</evidence>
<name>A0ABT4RD77_9ACTN</name>
<evidence type="ECO:0000256" key="1">
    <source>
        <dbReference type="SAM" id="SignalP"/>
    </source>
</evidence>
<dbReference type="InterPro" id="IPR001343">
    <property type="entry name" value="Hemolysn_Ca-bd"/>
</dbReference>
<dbReference type="RefSeq" id="WP_202955357.1">
    <property type="nucleotide sequence ID" value="NZ_JAPCID010000004.1"/>
</dbReference>